<dbReference type="EMBL" id="CAICTM010000135">
    <property type="protein sequence ID" value="CAB9502428.1"/>
    <property type="molecule type" value="Genomic_DNA"/>
</dbReference>
<gene>
    <name evidence="2" type="ORF">SEMRO_136_G064070.1</name>
</gene>
<protein>
    <submittedName>
        <fullName evidence="2">Uncharacterized protein</fullName>
    </submittedName>
</protein>
<feature type="region of interest" description="Disordered" evidence="1">
    <location>
        <begin position="49"/>
        <end position="168"/>
    </location>
</feature>
<name>A0A9N8DG87_9STRA</name>
<reference evidence="2" key="1">
    <citation type="submission" date="2020-06" db="EMBL/GenBank/DDBJ databases">
        <authorList>
            <consortium name="Plant Systems Biology data submission"/>
        </authorList>
    </citation>
    <scope>NUCLEOTIDE SEQUENCE</scope>
    <source>
        <strain evidence="2">D6</strain>
    </source>
</reference>
<comment type="caution">
    <text evidence="2">The sequence shown here is derived from an EMBL/GenBank/DDBJ whole genome shotgun (WGS) entry which is preliminary data.</text>
</comment>
<evidence type="ECO:0000313" key="2">
    <source>
        <dbReference type="EMBL" id="CAB9502428.1"/>
    </source>
</evidence>
<evidence type="ECO:0000256" key="1">
    <source>
        <dbReference type="SAM" id="MobiDB-lite"/>
    </source>
</evidence>
<proteinExistence type="predicted"/>
<dbReference type="Proteomes" id="UP001153069">
    <property type="component" value="Unassembled WGS sequence"/>
</dbReference>
<dbReference type="AlphaFoldDB" id="A0A9N8DG87"/>
<accession>A0A9N8DG87</accession>
<organism evidence="2 3">
    <name type="scientific">Seminavis robusta</name>
    <dbReference type="NCBI Taxonomy" id="568900"/>
    <lineage>
        <taxon>Eukaryota</taxon>
        <taxon>Sar</taxon>
        <taxon>Stramenopiles</taxon>
        <taxon>Ochrophyta</taxon>
        <taxon>Bacillariophyta</taxon>
        <taxon>Bacillariophyceae</taxon>
        <taxon>Bacillariophycidae</taxon>
        <taxon>Naviculales</taxon>
        <taxon>Naviculaceae</taxon>
        <taxon>Seminavis</taxon>
    </lineage>
</organism>
<evidence type="ECO:0000313" key="3">
    <source>
        <dbReference type="Proteomes" id="UP001153069"/>
    </source>
</evidence>
<sequence length="168" mass="17854">MIPTTIFVPCNQKEDGKRHELDCRRESKEDTMALGSSNQDTLLGLCTTGLSGSQSTPNLTTREMSRWGGGGGGRNDEDQRNATGPLLPPLALSAGRRRGSSMTLPPSAKFSAELSLKKIQPPRRPARKQSTEASSPFLPSLCTVRPNGTTPTGPASGPAMPGRHMLQG</sequence>
<keyword evidence="3" id="KW-1185">Reference proteome</keyword>